<protein>
    <submittedName>
        <fullName evidence="2">Rrf2 family transcriptional regulator</fullName>
    </submittedName>
</protein>
<dbReference type="GO" id="GO:0003677">
    <property type="term" value="F:DNA binding"/>
    <property type="evidence" value="ECO:0007669"/>
    <property type="project" value="UniProtKB-KW"/>
</dbReference>
<dbReference type="Gene3D" id="1.10.10.10">
    <property type="entry name" value="Winged helix-like DNA-binding domain superfamily/Winged helix DNA-binding domain"/>
    <property type="match status" value="1"/>
</dbReference>
<gene>
    <name evidence="2" type="ORF">RAMLITH_19085</name>
</gene>
<dbReference type="Pfam" id="PF02082">
    <property type="entry name" value="Rrf2"/>
    <property type="match status" value="1"/>
</dbReference>
<accession>A0A7X6I7W2</accession>
<name>A0A7X6I7W2_9BURK</name>
<dbReference type="PANTHER" id="PTHR33221">
    <property type="entry name" value="WINGED HELIX-TURN-HELIX TRANSCRIPTIONAL REGULATOR, RRF2 FAMILY"/>
    <property type="match status" value="1"/>
</dbReference>
<dbReference type="InterPro" id="IPR000944">
    <property type="entry name" value="Tscrpt_reg_Rrf2"/>
</dbReference>
<keyword evidence="1" id="KW-0238">DNA-binding</keyword>
<dbReference type="PANTHER" id="PTHR33221:SF4">
    <property type="entry name" value="HTH-TYPE TRANSCRIPTIONAL REPRESSOR NSRR"/>
    <property type="match status" value="1"/>
</dbReference>
<comment type="caution">
    <text evidence="2">The sequence shown here is derived from an EMBL/GenBank/DDBJ whole genome shotgun (WGS) entry which is preliminary data.</text>
</comment>
<dbReference type="SUPFAM" id="SSF46785">
    <property type="entry name" value="Winged helix' DNA-binding domain"/>
    <property type="match status" value="1"/>
</dbReference>
<sequence length="151" mass="16462">MRLTLLTDYAMRVLIHLAQQPDRVCTIAEVAARYGVSGPHLMKVTHQLGRAGWIATTRGKGGGMRLARAPQDIRIGEVVRSMEPDLFVVECFSAASTCSLTGSCRLTGVMDGALRQFIEHLDRHTLADIMLPPPGNGPRVLEFKRPARAAA</sequence>
<dbReference type="AlphaFoldDB" id="A0A7X6I7W2"/>
<dbReference type="InterPro" id="IPR036390">
    <property type="entry name" value="WH_DNA-bd_sf"/>
</dbReference>
<reference evidence="2 3" key="1">
    <citation type="journal article" date="2020" name="Nature">
        <title>Bacterial chemolithoautotrophy via manganese oxidation.</title>
        <authorList>
            <person name="Yu H."/>
            <person name="Leadbetter J.R."/>
        </authorList>
    </citation>
    <scope>NUCLEOTIDE SEQUENCE [LARGE SCALE GENOMIC DNA]</scope>
    <source>
        <strain evidence="2 3">RBP-1</strain>
    </source>
</reference>
<keyword evidence="3" id="KW-1185">Reference proteome</keyword>
<dbReference type="EMBL" id="VTOX01000008">
    <property type="protein sequence ID" value="NKE67931.1"/>
    <property type="molecule type" value="Genomic_DNA"/>
</dbReference>
<dbReference type="InterPro" id="IPR036388">
    <property type="entry name" value="WH-like_DNA-bd_sf"/>
</dbReference>
<evidence type="ECO:0000313" key="2">
    <source>
        <dbReference type="EMBL" id="NKE67931.1"/>
    </source>
</evidence>
<proteinExistence type="predicted"/>
<organism evidence="2 3">
    <name type="scientific">Ramlibacter lithotrophicus</name>
    <dbReference type="NCBI Taxonomy" id="2606681"/>
    <lineage>
        <taxon>Bacteria</taxon>
        <taxon>Pseudomonadati</taxon>
        <taxon>Pseudomonadota</taxon>
        <taxon>Betaproteobacteria</taxon>
        <taxon>Burkholderiales</taxon>
        <taxon>Comamonadaceae</taxon>
        <taxon>Ramlibacter</taxon>
    </lineage>
</organism>
<dbReference type="GO" id="GO:0003700">
    <property type="term" value="F:DNA-binding transcription factor activity"/>
    <property type="evidence" value="ECO:0007669"/>
    <property type="project" value="TreeGrafter"/>
</dbReference>
<dbReference type="PROSITE" id="PS51197">
    <property type="entry name" value="HTH_RRF2_2"/>
    <property type="match status" value="1"/>
</dbReference>
<dbReference type="RefSeq" id="WP_168109064.1">
    <property type="nucleotide sequence ID" value="NZ_VTOX01000008.1"/>
</dbReference>
<dbReference type="NCBIfam" id="TIGR00738">
    <property type="entry name" value="rrf2_super"/>
    <property type="match status" value="1"/>
</dbReference>
<dbReference type="GO" id="GO:0005829">
    <property type="term" value="C:cytosol"/>
    <property type="evidence" value="ECO:0007669"/>
    <property type="project" value="TreeGrafter"/>
</dbReference>
<evidence type="ECO:0000313" key="3">
    <source>
        <dbReference type="Proteomes" id="UP000521868"/>
    </source>
</evidence>
<dbReference type="Proteomes" id="UP000521868">
    <property type="component" value="Unassembled WGS sequence"/>
</dbReference>
<evidence type="ECO:0000256" key="1">
    <source>
        <dbReference type="ARBA" id="ARBA00023125"/>
    </source>
</evidence>